<dbReference type="Gene3D" id="1.10.510.10">
    <property type="entry name" value="Transferase(Phosphotransferase) domain 1"/>
    <property type="match status" value="1"/>
</dbReference>
<accession>A0A0B7ANW9</accession>
<gene>
    <name evidence="1" type="primary">ORF131981</name>
</gene>
<dbReference type="AlphaFoldDB" id="A0A0B7ANW9"/>
<name>A0A0B7ANW9_9EUPU</name>
<feature type="non-terminal residue" evidence="1">
    <location>
        <position position="97"/>
    </location>
</feature>
<proteinExistence type="predicted"/>
<organism evidence="1">
    <name type="scientific">Arion vulgaris</name>
    <dbReference type="NCBI Taxonomy" id="1028688"/>
    <lineage>
        <taxon>Eukaryota</taxon>
        <taxon>Metazoa</taxon>
        <taxon>Spiralia</taxon>
        <taxon>Lophotrochozoa</taxon>
        <taxon>Mollusca</taxon>
        <taxon>Gastropoda</taxon>
        <taxon>Heterobranchia</taxon>
        <taxon>Euthyneura</taxon>
        <taxon>Panpulmonata</taxon>
        <taxon>Eupulmonata</taxon>
        <taxon>Stylommatophora</taxon>
        <taxon>Helicina</taxon>
        <taxon>Arionoidea</taxon>
        <taxon>Arionidae</taxon>
        <taxon>Arion</taxon>
    </lineage>
</organism>
<evidence type="ECO:0000313" key="1">
    <source>
        <dbReference type="EMBL" id="CEK82513.1"/>
    </source>
</evidence>
<dbReference type="InterPro" id="IPR051272">
    <property type="entry name" value="RIO-type_Ser/Thr_kinase"/>
</dbReference>
<reference evidence="1" key="1">
    <citation type="submission" date="2014-12" db="EMBL/GenBank/DDBJ databases">
        <title>Insight into the proteome of Arion vulgaris.</title>
        <authorList>
            <person name="Aradska J."/>
            <person name="Bulat T."/>
            <person name="Smidak R."/>
            <person name="Sarate P."/>
            <person name="Gangsoo J."/>
            <person name="Sialana F."/>
            <person name="Bilban M."/>
            <person name="Lubec G."/>
        </authorList>
    </citation>
    <scope>NUCLEOTIDE SEQUENCE</scope>
    <source>
        <tissue evidence="1">Skin</tissue>
    </source>
</reference>
<dbReference type="EMBL" id="HACG01035648">
    <property type="protein sequence ID" value="CEK82513.1"/>
    <property type="molecule type" value="Transcribed_RNA"/>
</dbReference>
<dbReference type="PANTHER" id="PTHR45723">
    <property type="entry name" value="SERINE/THREONINE-PROTEIN KINASE RIO1"/>
    <property type="match status" value="1"/>
</dbReference>
<protein>
    <submittedName>
        <fullName evidence="1">Uncharacterized protein</fullName>
    </submittedName>
</protein>
<sequence length="97" mass="11046">MSQTSLGKKNVPTMTVRELFDSVTDTNITRENIDDYLELFMKAAAGKSMEEETEQEKIDEGVFKRAFIPRTLDEVVDIERCSEVSDDKRRTGVVSHS</sequence>